<dbReference type="InterPro" id="IPR036388">
    <property type="entry name" value="WH-like_DNA-bd_sf"/>
</dbReference>
<dbReference type="GO" id="GO:1901135">
    <property type="term" value="P:carbohydrate derivative metabolic process"/>
    <property type="evidence" value="ECO:0007669"/>
    <property type="project" value="InterPro"/>
</dbReference>
<gene>
    <name evidence="6" type="ORF">PATL70BA_0281</name>
</gene>
<dbReference type="InterPro" id="IPR000281">
    <property type="entry name" value="HTH_RpiR"/>
</dbReference>
<keyword evidence="1" id="KW-0805">Transcription regulation</keyword>
<dbReference type="InterPro" id="IPR046348">
    <property type="entry name" value="SIS_dom_sf"/>
</dbReference>
<feature type="domain" description="SIS" evidence="5">
    <location>
        <begin position="136"/>
        <end position="286"/>
    </location>
</feature>
<reference evidence="6 7" key="1">
    <citation type="submission" date="2018-09" db="EMBL/GenBank/DDBJ databases">
        <authorList>
            <person name="Postec A."/>
        </authorList>
    </citation>
    <scope>NUCLEOTIDE SEQUENCE [LARGE SCALE GENOMIC DNA]</scope>
    <source>
        <strain evidence="6">70B-A</strain>
    </source>
</reference>
<sequence length="312" mass="35431">MKCPRKGDYMNRQNDLVKRINNNYSKFSKGQKLLANYIIDHYEKAVFLTAARLGKIVGVSESTVVRFANELGYDGYPKLQRALEELVKTKLTSIQRVEVTTDRIDQSHVLRSVLQSDADKIKYTLEEIEEAVFDQAVDMILEAKTIYIIGVRSSATLANFLGFYFNLVFDNVKLIHTNSVSEMFEQIYRLRDDDVVIGISFPRYSKRTLKAMEFAKTRNASVITITDSLLSPMIQFADCSLIARSDMASFVDSLVAPLSLINALIVALCIKKKDVVVEALGSLEQIWTEYQVYDNDDDLNIGYNLNLKSDKI</sequence>
<dbReference type="PANTHER" id="PTHR30514">
    <property type="entry name" value="GLUCOKINASE"/>
    <property type="match status" value="1"/>
</dbReference>
<dbReference type="GO" id="GO:0003677">
    <property type="term" value="F:DNA binding"/>
    <property type="evidence" value="ECO:0007669"/>
    <property type="project" value="UniProtKB-KW"/>
</dbReference>
<dbReference type="AlphaFoldDB" id="A0A3P7RT93"/>
<name>A0A3P7RT93_9FIRM</name>
<evidence type="ECO:0000259" key="4">
    <source>
        <dbReference type="PROSITE" id="PS51071"/>
    </source>
</evidence>
<dbReference type="SUPFAM" id="SSF46689">
    <property type="entry name" value="Homeodomain-like"/>
    <property type="match status" value="1"/>
</dbReference>
<dbReference type="InterPro" id="IPR001347">
    <property type="entry name" value="SIS_dom"/>
</dbReference>
<dbReference type="Pfam" id="PF01380">
    <property type="entry name" value="SIS"/>
    <property type="match status" value="1"/>
</dbReference>
<dbReference type="GO" id="GO:0097367">
    <property type="term" value="F:carbohydrate derivative binding"/>
    <property type="evidence" value="ECO:0007669"/>
    <property type="project" value="InterPro"/>
</dbReference>
<evidence type="ECO:0000313" key="6">
    <source>
        <dbReference type="EMBL" id="VDN46126.1"/>
    </source>
</evidence>
<dbReference type="InterPro" id="IPR047640">
    <property type="entry name" value="RpiR-like"/>
</dbReference>
<dbReference type="CDD" id="cd05013">
    <property type="entry name" value="SIS_RpiR"/>
    <property type="match status" value="1"/>
</dbReference>
<evidence type="ECO:0000256" key="2">
    <source>
        <dbReference type="ARBA" id="ARBA00023125"/>
    </source>
</evidence>
<keyword evidence="6" id="KW-0418">Kinase</keyword>
<dbReference type="GO" id="GO:0016301">
    <property type="term" value="F:kinase activity"/>
    <property type="evidence" value="ECO:0007669"/>
    <property type="project" value="UniProtKB-KW"/>
</dbReference>
<evidence type="ECO:0000313" key="7">
    <source>
        <dbReference type="Proteomes" id="UP000279029"/>
    </source>
</evidence>
<dbReference type="InterPro" id="IPR009057">
    <property type="entry name" value="Homeodomain-like_sf"/>
</dbReference>
<accession>A0A3P7RT93</accession>
<proteinExistence type="predicted"/>
<dbReference type="SUPFAM" id="SSF53697">
    <property type="entry name" value="SIS domain"/>
    <property type="match status" value="1"/>
</dbReference>
<organism evidence="6 7">
    <name type="scientific">Petrocella atlantisensis</name>
    <dbReference type="NCBI Taxonomy" id="2173034"/>
    <lineage>
        <taxon>Bacteria</taxon>
        <taxon>Bacillati</taxon>
        <taxon>Bacillota</taxon>
        <taxon>Clostridia</taxon>
        <taxon>Lachnospirales</taxon>
        <taxon>Vallitaleaceae</taxon>
        <taxon>Petrocella</taxon>
    </lineage>
</organism>
<evidence type="ECO:0000259" key="5">
    <source>
        <dbReference type="PROSITE" id="PS51464"/>
    </source>
</evidence>
<dbReference type="PROSITE" id="PS51464">
    <property type="entry name" value="SIS"/>
    <property type="match status" value="1"/>
</dbReference>
<feature type="domain" description="HTH rpiR-type" evidence="4">
    <location>
        <begin position="14"/>
        <end position="90"/>
    </location>
</feature>
<keyword evidence="6" id="KW-0808">Transferase</keyword>
<dbReference type="GO" id="GO:0003700">
    <property type="term" value="F:DNA-binding transcription factor activity"/>
    <property type="evidence" value="ECO:0007669"/>
    <property type="project" value="InterPro"/>
</dbReference>
<dbReference type="PROSITE" id="PS51071">
    <property type="entry name" value="HTH_RPIR"/>
    <property type="match status" value="1"/>
</dbReference>
<dbReference type="EMBL" id="LR130778">
    <property type="protein sequence ID" value="VDN46126.1"/>
    <property type="molecule type" value="Genomic_DNA"/>
</dbReference>
<dbReference type="Proteomes" id="UP000279029">
    <property type="component" value="Chromosome"/>
</dbReference>
<evidence type="ECO:0000256" key="1">
    <source>
        <dbReference type="ARBA" id="ARBA00023015"/>
    </source>
</evidence>
<dbReference type="KEGG" id="cbar:PATL70BA_0281"/>
<dbReference type="InterPro" id="IPR035472">
    <property type="entry name" value="RpiR-like_SIS"/>
</dbReference>
<keyword evidence="2" id="KW-0238">DNA-binding</keyword>
<dbReference type="PANTHER" id="PTHR30514:SF18">
    <property type="entry name" value="RPIR-FAMILY TRANSCRIPTIONAL REGULATOR"/>
    <property type="match status" value="1"/>
</dbReference>
<dbReference type="Gene3D" id="1.10.10.10">
    <property type="entry name" value="Winged helix-like DNA-binding domain superfamily/Winged helix DNA-binding domain"/>
    <property type="match status" value="1"/>
</dbReference>
<protein>
    <submittedName>
        <fullName evidence="6">N-acetylmannosamine kinase</fullName>
    </submittedName>
</protein>
<dbReference type="Pfam" id="PF01418">
    <property type="entry name" value="HTH_6"/>
    <property type="match status" value="1"/>
</dbReference>
<dbReference type="Gene3D" id="3.40.50.10490">
    <property type="entry name" value="Glucose-6-phosphate isomerase like protein, domain 1"/>
    <property type="match status" value="1"/>
</dbReference>
<evidence type="ECO:0000256" key="3">
    <source>
        <dbReference type="ARBA" id="ARBA00023163"/>
    </source>
</evidence>
<keyword evidence="7" id="KW-1185">Reference proteome</keyword>
<keyword evidence="3" id="KW-0804">Transcription</keyword>